<dbReference type="GeneID" id="17283292"/>
<dbReference type="SMART" id="SM00298">
    <property type="entry name" value="CHROMO"/>
    <property type="match status" value="1"/>
</dbReference>
<dbReference type="RefSeq" id="XP_005790451.1">
    <property type="nucleotide sequence ID" value="XM_005790394.1"/>
</dbReference>
<dbReference type="EnsemblProtists" id="EOD38022">
    <property type="protein sequence ID" value="EOD38022"/>
    <property type="gene ID" value="EMIHUDRAFT_200406"/>
</dbReference>
<dbReference type="InterPro" id="IPR023780">
    <property type="entry name" value="Chromo_domain"/>
</dbReference>
<feature type="domain" description="Chromo" evidence="2">
    <location>
        <begin position="41"/>
        <end position="106"/>
    </location>
</feature>
<dbReference type="PaxDb" id="2903-EOD38022"/>
<proteinExistence type="predicted"/>
<keyword evidence="4" id="KW-1185">Reference proteome</keyword>
<reference evidence="4" key="1">
    <citation type="journal article" date="2013" name="Nature">
        <title>Pan genome of the phytoplankton Emiliania underpins its global distribution.</title>
        <authorList>
            <person name="Read B.A."/>
            <person name="Kegel J."/>
            <person name="Klute M.J."/>
            <person name="Kuo A."/>
            <person name="Lefebvre S.C."/>
            <person name="Maumus F."/>
            <person name="Mayer C."/>
            <person name="Miller J."/>
            <person name="Monier A."/>
            <person name="Salamov A."/>
            <person name="Young J."/>
            <person name="Aguilar M."/>
            <person name="Claverie J.M."/>
            <person name="Frickenhaus S."/>
            <person name="Gonzalez K."/>
            <person name="Herman E.K."/>
            <person name="Lin Y.C."/>
            <person name="Napier J."/>
            <person name="Ogata H."/>
            <person name="Sarno A.F."/>
            <person name="Shmutz J."/>
            <person name="Schroeder D."/>
            <person name="de Vargas C."/>
            <person name="Verret F."/>
            <person name="von Dassow P."/>
            <person name="Valentin K."/>
            <person name="Van de Peer Y."/>
            <person name="Wheeler G."/>
            <person name="Dacks J.B."/>
            <person name="Delwiche C.F."/>
            <person name="Dyhrman S.T."/>
            <person name="Glockner G."/>
            <person name="John U."/>
            <person name="Richards T."/>
            <person name="Worden A.Z."/>
            <person name="Zhang X."/>
            <person name="Grigoriev I.V."/>
            <person name="Allen A.E."/>
            <person name="Bidle K."/>
            <person name="Borodovsky M."/>
            <person name="Bowler C."/>
            <person name="Brownlee C."/>
            <person name="Cock J.M."/>
            <person name="Elias M."/>
            <person name="Gladyshev V.N."/>
            <person name="Groth M."/>
            <person name="Guda C."/>
            <person name="Hadaegh A."/>
            <person name="Iglesias-Rodriguez M.D."/>
            <person name="Jenkins J."/>
            <person name="Jones B.M."/>
            <person name="Lawson T."/>
            <person name="Leese F."/>
            <person name="Lindquist E."/>
            <person name="Lobanov A."/>
            <person name="Lomsadze A."/>
            <person name="Malik S.B."/>
            <person name="Marsh M.E."/>
            <person name="Mackinder L."/>
            <person name="Mock T."/>
            <person name="Mueller-Roeber B."/>
            <person name="Pagarete A."/>
            <person name="Parker M."/>
            <person name="Probert I."/>
            <person name="Quesneville H."/>
            <person name="Raines C."/>
            <person name="Rensing S.A."/>
            <person name="Riano-Pachon D.M."/>
            <person name="Richier S."/>
            <person name="Rokitta S."/>
            <person name="Shiraiwa Y."/>
            <person name="Soanes D.M."/>
            <person name="van der Giezen M."/>
            <person name="Wahlund T.M."/>
            <person name="Williams B."/>
            <person name="Wilson W."/>
            <person name="Wolfe G."/>
            <person name="Wurch L.L."/>
        </authorList>
    </citation>
    <scope>NUCLEOTIDE SEQUENCE</scope>
</reference>
<dbReference type="SUPFAM" id="SSF54160">
    <property type="entry name" value="Chromo domain-like"/>
    <property type="match status" value="1"/>
</dbReference>
<dbReference type="Proteomes" id="UP000013827">
    <property type="component" value="Unassembled WGS sequence"/>
</dbReference>
<dbReference type="InterPro" id="IPR000953">
    <property type="entry name" value="Chromo/chromo_shadow_dom"/>
</dbReference>
<dbReference type="Gene3D" id="2.40.50.40">
    <property type="match status" value="1"/>
</dbReference>
<dbReference type="HOGENOM" id="CLU_954528_0_0_1"/>
<dbReference type="Pfam" id="PF00385">
    <property type="entry name" value="Chromo"/>
    <property type="match status" value="1"/>
</dbReference>
<evidence type="ECO:0000313" key="4">
    <source>
        <dbReference type="Proteomes" id="UP000013827"/>
    </source>
</evidence>
<dbReference type="PROSITE" id="PS50013">
    <property type="entry name" value="CHROMO_2"/>
    <property type="match status" value="1"/>
</dbReference>
<reference evidence="3" key="2">
    <citation type="submission" date="2024-10" db="UniProtKB">
        <authorList>
            <consortium name="EnsemblProtists"/>
        </authorList>
    </citation>
    <scope>IDENTIFICATION</scope>
</reference>
<protein>
    <recommendedName>
        <fullName evidence="2">Chromo domain-containing protein</fullName>
    </recommendedName>
</protein>
<evidence type="ECO:0000256" key="1">
    <source>
        <dbReference type="SAM" id="MobiDB-lite"/>
    </source>
</evidence>
<evidence type="ECO:0000313" key="3">
    <source>
        <dbReference type="EnsemblProtists" id="EOD38022"/>
    </source>
</evidence>
<dbReference type="CDD" id="cd00024">
    <property type="entry name" value="CD_CSD"/>
    <property type="match status" value="1"/>
</dbReference>
<accession>A0A0D3KQI7</accession>
<dbReference type="InterPro" id="IPR016197">
    <property type="entry name" value="Chromo-like_dom_sf"/>
</dbReference>
<evidence type="ECO:0000259" key="2">
    <source>
        <dbReference type="PROSITE" id="PS50013"/>
    </source>
</evidence>
<sequence>MASLGVSWVGLLRGATDMEICCPQISAFVNYCSPSEDEYQYTVELVLAKREARVARKGIVVQYAVKWDEWDQTPDMTWEPPENLSNAKEEVVKFERRVAAMPSRDAFSGPTASPACCYATCCKVADRADVETSQCFVCAKMVHPACATQHLFLEPFIQKLDSANICFDCALLVAMVEKRTPFGIAGARLMFEPYYLQLRGVAALTEPSPFALGAFIATGSLKLLEAATTTARSATAGAKCAKCKSAAGELRACSFCKAGIYHDTPACLGEQRGPEPSFKRTRASPDSALREH</sequence>
<feature type="region of interest" description="Disordered" evidence="1">
    <location>
        <begin position="272"/>
        <end position="292"/>
    </location>
</feature>
<dbReference type="KEGG" id="ehx:EMIHUDRAFT_200406"/>
<dbReference type="AlphaFoldDB" id="A0A0D3KQI7"/>
<name>A0A0D3KQI7_EMIH1</name>
<organism evidence="3 4">
    <name type="scientific">Emiliania huxleyi (strain CCMP1516)</name>
    <dbReference type="NCBI Taxonomy" id="280463"/>
    <lineage>
        <taxon>Eukaryota</taxon>
        <taxon>Haptista</taxon>
        <taxon>Haptophyta</taxon>
        <taxon>Prymnesiophyceae</taxon>
        <taxon>Isochrysidales</taxon>
        <taxon>Noelaerhabdaceae</taxon>
        <taxon>Emiliania</taxon>
    </lineage>
</organism>